<organism evidence="1 2">
    <name type="scientific">Yoonia phaeophyticola</name>
    <dbReference type="NCBI Taxonomy" id="3137369"/>
    <lineage>
        <taxon>Bacteria</taxon>
        <taxon>Pseudomonadati</taxon>
        <taxon>Pseudomonadota</taxon>
        <taxon>Alphaproteobacteria</taxon>
        <taxon>Rhodobacterales</taxon>
        <taxon>Paracoccaceae</taxon>
        <taxon>Yoonia</taxon>
    </lineage>
</organism>
<evidence type="ECO:0000313" key="2">
    <source>
        <dbReference type="Proteomes" id="UP001440612"/>
    </source>
</evidence>
<protein>
    <submittedName>
        <fullName evidence="1">Uncharacterized protein</fullName>
    </submittedName>
</protein>
<accession>A0ABZ2V271</accession>
<name>A0ABZ2V271_9RHOB</name>
<evidence type="ECO:0000313" key="1">
    <source>
        <dbReference type="EMBL" id="WZC48576.1"/>
    </source>
</evidence>
<proteinExistence type="predicted"/>
<sequence>MIEIGPTTDQQESSFVPDTLHLDLLLARAAGELERMSWIVDELEDNFLTTSKFQPETDKIKALQSVDMLVQSVNALGAFLTELAQGNDPHDVKVGTALSLIPLQDMRERFINGNTG</sequence>
<dbReference type="EMBL" id="CP150951">
    <property type="protein sequence ID" value="WZC48576.1"/>
    <property type="molecule type" value="Genomic_DNA"/>
</dbReference>
<dbReference type="RefSeq" id="WP_341366691.1">
    <property type="nucleotide sequence ID" value="NZ_CP150951.2"/>
</dbReference>
<dbReference type="Proteomes" id="UP001440612">
    <property type="component" value="Chromosome"/>
</dbReference>
<keyword evidence="2" id="KW-1185">Reference proteome</keyword>
<reference evidence="2" key="1">
    <citation type="submission" date="2024-04" db="EMBL/GenBank/DDBJ databases">
        <title>Phylogenomic analyses of a clade within the roseobacter group suggest taxonomic reassignments of species of the genera Aestuariivita, Citreicella, Loktanella, Nautella, Pelagibaca, Ruegeria, Thalassobius, Thiobacimonas and Tropicibacter, and the proposal o.</title>
        <authorList>
            <person name="Jeon C.O."/>
        </authorList>
    </citation>
    <scope>NUCLEOTIDE SEQUENCE [LARGE SCALE GENOMIC DNA]</scope>
    <source>
        <strain evidence="2">BS5-3</strain>
    </source>
</reference>
<gene>
    <name evidence="1" type="ORF">AABB29_17275</name>
</gene>